<dbReference type="EMBL" id="OE002592">
    <property type="protein sequence ID" value="CAD7458989.1"/>
    <property type="molecule type" value="Genomic_DNA"/>
</dbReference>
<name>A0A7R9IIF4_9NEOP</name>
<feature type="compositionally biased region" description="Acidic residues" evidence="1">
    <location>
        <begin position="62"/>
        <end position="97"/>
    </location>
</feature>
<evidence type="ECO:0000256" key="1">
    <source>
        <dbReference type="SAM" id="MobiDB-lite"/>
    </source>
</evidence>
<reference evidence="2" key="1">
    <citation type="submission" date="2020-11" db="EMBL/GenBank/DDBJ databases">
        <authorList>
            <person name="Tran Van P."/>
        </authorList>
    </citation>
    <scope>NUCLEOTIDE SEQUENCE</scope>
</reference>
<accession>A0A7R9IIF4</accession>
<protein>
    <submittedName>
        <fullName evidence="2">Uncharacterized protein</fullName>
    </submittedName>
</protein>
<proteinExistence type="predicted"/>
<dbReference type="AlphaFoldDB" id="A0A7R9IIF4"/>
<evidence type="ECO:0000313" key="2">
    <source>
        <dbReference type="EMBL" id="CAD7458989.1"/>
    </source>
</evidence>
<gene>
    <name evidence="2" type="ORF">TTEB3V08_LOCUS6959</name>
</gene>
<feature type="region of interest" description="Disordered" evidence="1">
    <location>
        <begin position="59"/>
        <end position="97"/>
    </location>
</feature>
<organism evidence="2">
    <name type="scientific">Timema tahoe</name>
    <dbReference type="NCBI Taxonomy" id="61484"/>
    <lineage>
        <taxon>Eukaryota</taxon>
        <taxon>Metazoa</taxon>
        <taxon>Ecdysozoa</taxon>
        <taxon>Arthropoda</taxon>
        <taxon>Hexapoda</taxon>
        <taxon>Insecta</taxon>
        <taxon>Pterygota</taxon>
        <taxon>Neoptera</taxon>
        <taxon>Polyneoptera</taxon>
        <taxon>Phasmatodea</taxon>
        <taxon>Timematodea</taxon>
        <taxon>Timematoidea</taxon>
        <taxon>Timematidae</taxon>
        <taxon>Timema</taxon>
    </lineage>
</organism>
<sequence>MVTSINDKLLGPKLAFFKTLALEVEPILVAFQVDAPMAPFLYTDLTNMVTSVMRRFVKKEEESEGDDYEGEGVEDDEDEDLGEEEDEGEEEEGDEGK</sequence>